<keyword evidence="3" id="KW-0687">Ribonucleoprotein</keyword>
<name>A0A8T0HGT0_CERPU</name>
<dbReference type="GO" id="GO:0003735">
    <property type="term" value="F:structural constituent of ribosome"/>
    <property type="evidence" value="ECO:0007669"/>
    <property type="project" value="InterPro"/>
</dbReference>
<evidence type="ECO:0000313" key="4">
    <source>
        <dbReference type="EMBL" id="KAG0570265.1"/>
    </source>
</evidence>
<keyword evidence="5" id="KW-1185">Reference proteome</keyword>
<feature type="non-terminal residue" evidence="4">
    <location>
        <position position="1"/>
    </location>
</feature>
<dbReference type="FunFam" id="4.10.830.10:FF:000002">
    <property type="entry name" value="40S ribosomal protein S29"/>
    <property type="match status" value="1"/>
</dbReference>
<dbReference type="InterPro" id="IPR039744">
    <property type="entry name" value="RIbosomal_uS14_euk_arc"/>
</dbReference>
<dbReference type="PANTHER" id="PTHR12010:SF2">
    <property type="entry name" value="40S RIBOSOMAL PROTEIN S29"/>
    <property type="match status" value="1"/>
</dbReference>
<organism evidence="4 5">
    <name type="scientific">Ceratodon purpureus</name>
    <name type="common">Fire moss</name>
    <name type="synonym">Dicranum purpureum</name>
    <dbReference type="NCBI Taxonomy" id="3225"/>
    <lineage>
        <taxon>Eukaryota</taxon>
        <taxon>Viridiplantae</taxon>
        <taxon>Streptophyta</taxon>
        <taxon>Embryophyta</taxon>
        <taxon>Bryophyta</taxon>
        <taxon>Bryophytina</taxon>
        <taxon>Bryopsida</taxon>
        <taxon>Dicranidae</taxon>
        <taxon>Pseudoditrichales</taxon>
        <taxon>Ditrichaceae</taxon>
        <taxon>Ceratodon</taxon>
    </lineage>
</organism>
<evidence type="ECO:0000256" key="2">
    <source>
        <dbReference type="ARBA" id="ARBA00022980"/>
    </source>
</evidence>
<accession>A0A8T0HGT0</accession>
<comment type="similarity">
    <text evidence="1">Belongs to the universal ribosomal protein uS14 family.</text>
</comment>
<dbReference type="Pfam" id="PF00253">
    <property type="entry name" value="Ribosomal_S14"/>
    <property type="match status" value="1"/>
</dbReference>
<protein>
    <recommendedName>
        <fullName evidence="6">40S ribosomal protein S29</fullName>
    </recommendedName>
</protein>
<dbReference type="Gene3D" id="4.10.830.10">
    <property type="entry name" value="30s Ribosomal Protein S14, Chain N"/>
    <property type="match status" value="1"/>
</dbReference>
<dbReference type="GO" id="GO:0002181">
    <property type="term" value="P:cytoplasmic translation"/>
    <property type="evidence" value="ECO:0007669"/>
    <property type="project" value="TreeGrafter"/>
</dbReference>
<evidence type="ECO:0000256" key="3">
    <source>
        <dbReference type="ARBA" id="ARBA00023274"/>
    </source>
</evidence>
<dbReference type="Proteomes" id="UP000822688">
    <property type="component" value="Chromosome 6"/>
</dbReference>
<evidence type="ECO:0008006" key="6">
    <source>
        <dbReference type="Google" id="ProtNLM"/>
    </source>
</evidence>
<dbReference type="InterPro" id="IPR001209">
    <property type="entry name" value="Ribosomal_uS14"/>
</dbReference>
<sequence length="88" mass="9842">IRVLSLSPLDVPASCCRCSHRAIISCRESLPSMGHEAVWNSHPKGYGPGSRTCRVCGNSCGMIRKYGINTCRQCFRIYSKDIGFVKYR</sequence>
<comment type="caution">
    <text evidence="4">The sequence shown here is derived from an EMBL/GenBank/DDBJ whole genome shotgun (WGS) entry which is preliminary data.</text>
</comment>
<evidence type="ECO:0000313" key="5">
    <source>
        <dbReference type="Proteomes" id="UP000822688"/>
    </source>
</evidence>
<dbReference type="GO" id="GO:0022627">
    <property type="term" value="C:cytosolic small ribosomal subunit"/>
    <property type="evidence" value="ECO:0007669"/>
    <property type="project" value="TreeGrafter"/>
</dbReference>
<proteinExistence type="inferred from homology"/>
<dbReference type="GO" id="GO:0008270">
    <property type="term" value="F:zinc ion binding"/>
    <property type="evidence" value="ECO:0007669"/>
    <property type="project" value="InterPro"/>
</dbReference>
<keyword evidence="2" id="KW-0689">Ribosomal protein</keyword>
<dbReference type="AlphaFoldDB" id="A0A8T0HGT0"/>
<gene>
    <name evidence="4" type="ORF">KC19_6G149200</name>
</gene>
<dbReference type="EMBL" id="CM026427">
    <property type="protein sequence ID" value="KAG0570265.1"/>
    <property type="molecule type" value="Genomic_DNA"/>
</dbReference>
<dbReference type="InterPro" id="IPR043140">
    <property type="entry name" value="Ribosomal_uS14_sf"/>
</dbReference>
<reference evidence="4 5" key="1">
    <citation type="submission" date="2020-06" db="EMBL/GenBank/DDBJ databases">
        <title>WGS assembly of Ceratodon purpureus strain R40.</title>
        <authorList>
            <person name="Carey S.B."/>
            <person name="Jenkins J."/>
            <person name="Shu S."/>
            <person name="Lovell J.T."/>
            <person name="Sreedasyam A."/>
            <person name="Maumus F."/>
            <person name="Tiley G.P."/>
            <person name="Fernandez-Pozo N."/>
            <person name="Barry K."/>
            <person name="Chen C."/>
            <person name="Wang M."/>
            <person name="Lipzen A."/>
            <person name="Daum C."/>
            <person name="Saski C.A."/>
            <person name="Payton A.C."/>
            <person name="Mcbreen J.C."/>
            <person name="Conrad R.E."/>
            <person name="Kollar L.M."/>
            <person name="Olsson S."/>
            <person name="Huttunen S."/>
            <person name="Landis J.B."/>
            <person name="Wickett N.J."/>
            <person name="Johnson M.G."/>
            <person name="Rensing S.A."/>
            <person name="Grimwood J."/>
            <person name="Schmutz J."/>
            <person name="Mcdaniel S.F."/>
        </authorList>
    </citation>
    <scope>NUCLEOTIDE SEQUENCE [LARGE SCALE GENOMIC DNA]</scope>
    <source>
        <strain evidence="4 5">R40</strain>
    </source>
</reference>
<dbReference type="NCBIfam" id="NF004424">
    <property type="entry name" value="PRK05766.1"/>
    <property type="match status" value="1"/>
</dbReference>
<evidence type="ECO:0000256" key="1">
    <source>
        <dbReference type="ARBA" id="ARBA00009083"/>
    </source>
</evidence>
<dbReference type="PANTHER" id="PTHR12010">
    <property type="entry name" value="40S RIBOSOMAL PROTEIN S29"/>
    <property type="match status" value="1"/>
</dbReference>